<name>A0ABU6UU59_9FABA</name>
<proteinExistence type="predicted"/>
<feature type="region of interest" description="Disordered" evidence="1">
    <location>
        <begin position="118"/>
        <end position="251"/>
    </location>
</feature>
<organism evidence="3 4">
    <name type="scientific">Stylosanthes scabra</name>
    <dbReference type="NCBI Taxonomy" id="79078"/>
    <lineage>
        <taxon>Eukaryota</taxon>
        <taxon>Viridiplantae</taxon>
        <taxon>Streptophyta</taxon>
        <taxon>Embryophyta</taxon>
        <taxon>Tracheophyta</taxon>
        <taxon>Spermatophyta</taxon>
        <taxon>Magnoliopsida</taxon>
        <taxon>eudicotyledons</taxon>
        <taxon>Gunneridae</taxon>
        <taxon>Pentapetalae</taxon>
        <taxon>rosids</taxon>
        <taxon>fabids</taxon>
        <taxon>Fabales</taxon>
        <taxon>Fabaceae</taxon>
        <taxon>Papilionoideae</taxon>
        <taxon>50 kb inversion clade</taxon>
        <taxon>dalbergioids sensu lato</taxon>
        <taxon>Dalbergieae</taxon>
        <taxon>Pterocarpus clade</taxon>
        <taxon>Stylosanthes</taxon>
    </lineage>
</organism>
<dbReference type="EMBL" id="JASCZI010122694">
    <property type="protein sequence ID" value="MED6164619.1"/>
    <property type="molecule type" value="Genomic_DNA"/>
</dbReference>
<gene>
    <name evidence="3" type="ORF">PIB30_091928</name>
</gene>
<sequence length="251" mass="27654">MAKCMVPMLNVGGRLGEDENGVLKYSDGETKTFEALDIDLLSIPKLESMVKSLGYPKYSVVYWLLPNAANLEFGLKEIMKDSDINELRKSLLENDCVNFQIFFEHPIFEPIVAEGNETTNLDSDADSLSSSHDSYESAEDEAYKPPPGGYELSSDTDIGESKKLKKRGRIKKVTTPTKKASPKKNGKNTPTKKASPTRRSSRRLGSGEKGDEDGFVDVAGGKGNETEAVETGKQKKGSRKYAGKRKEKSRC</sequence>
<feature type="domain" description="PB1-like" evidence="2">
    <location>
        <begin position="2"/>
        <end position="105"/>
    </location>
</feature>
<feature type="compositionally biased region" description="Basic residues" evidence="1">
    <location>
        <begin position="163"/>
        <end position="172"/>
    </location>
</feature>
<evidence type="ECO:0000256" key="1">
    <source>
        <dbReference type="SAM" id="MobiDB-lite"/>
    </source>
</evidence>
<reference evidence="3 4" key="1">
    <citation type="journal article" date="2023" name="Plants (Basel)">
        <title>Bridging the Gap: Combining Genomics and Transcriptomics Approaches to Understand Stylosanthes scabra, an Orphan Legume from the Brazilian Caatinga.</title>
        <authorList>
            <person name="Ferreira-Neto J.R.C."/>
            <person name="da Silva M.D."/>
            <person name="Binneck E."/>
            <person name="de Melo N.F."/>
            <person name="da Silva R.H."/>
            <person name="de Melo A.L.T.M."/>
            <person name="Pandolfi V."/>
            <person name="Bustamante F.O."/>
            <person name="Brasileiro-Vidal A.C."/>
            <person name="Benko-Iseppon A.M."/>
        </authorList>
    </citation>
    <scope>NUCLEOTIDE SEQUENCE [LARGE SCALE GENOMIC DNA]</scope>
    <source>
        <tissue evidence="3">Leaves</tissue>
    </source>
</reference>
<accession>A0ABU6UU59</accession>
<comment type="caution">
    <text evidence="3">The sequence shown here is derived from an EMBL/GenBank/DDBJ whole genome shotgun (WGS) entry which is preliminary data.</text>
</comment>
<keyword evidence="4" id="KW-1185">Reference proteome</keyword>
<dbReference type="Proteomes" id="UP001341840">
    <property type="component" value="Unassembled WGS sequence"/>
</dbReference>
<dbReference type="Pfam" id="PF26130">
    <property type="entry name" value="PB1-like"/>
    <property type="match status" value="1"/>
</dbReference>
<protein>
    <recommendedName>
        <fullName evidence="2">PB1-like domain-containing protein</fullName>
    </recommendedName>
</protein>
<dbReference type="InterPro" id="IPR058594">
    <property type="entry name" value="PB1-like_dom_pln"/>
</dbReference>
<evidence type="ECO:0000313" key="3">
    <source>
        <dbReference type="EMBL" id="MED6164619.1"/>
    </source>
</evidence>
<evidence type="ECO:0000259" key="2">
    <source>
        <dbReference type="Pfam" id="PF26130"/>
    </source>
</evidence>
<evidence type="ECO:0000313" key="4">
    <source>
        <dbReference type="Proteomes" id="UP001341840"/>
    </source>
</evidence>
<feature type="compositionally biased region" description="Basic residues" evidence="1">
    <location>
        <begin position="234"/>
        <end position="251"/>
    </location>
</feature>